<comment type="caution">
    <text evidence="2">The sequence shown here is derived from an EMBL/GenBank/DDBJ whole genome shotgun (WGS) entry which is preliminary data.</text>
</comment>
<dbReference type="PATRIC" id="fig|1291734.4.peg.45"/>
<proteinExistence type="predicted"/>
<accession>A0A0R1JHV6</accession>
<dbReference type="Proteomes" id="UP000051804">
    <property type="component" value="Unassembled WGS sequence"/>
</dbReference>
<keyword evidence="1" id="KW-0472">Membrane</keyword>
<keyword evidence="1" id="KW-0812">Transmembrane</keyword>
<feature type="transmembrane region" description="Helical" evidence="1">
    <location>
        <begin position="53"/>
        <end position="76"/>
    </location>
</feature>
<evidence type="ECO:0000256" key="1">
    <source>
        <dbReference type="SAM" id="Phobius"/>
    </source>
</evidence>
<dbReference type="InterPro" id="IPR046503">
    <property type="entry name" value="DUF6681"/>
</dbReference>
<dbReference type="RefSeq" id="WP_056951518.1">
    <property type="nucleotide sequence ID" value="NZ_AZDJ01000030.1"/>
</dbReference>
<dbReference type="EMBL" id="AZDJ01000030">
    <property type="protein sequence ID" value="KRK70861.1"/>
    <property type="molecule type" value="Genomic_DNA"/>
</dbReference>
<protein>
    <submittedName>
        <fullName evidence="2">Uncharacterized protein</fullName>
    </submittedName>
</protein>
<keyword evidence="3" id="KW-1185">Reference proteome</keyword>
<reference evidence="2 3" key="1">
    <citation type="journal article" date="2015" name="Genome Announc.">
        <title>Expanding the biotechnology potential of lactobacilli through comparative genomics of 213 strains and associated genera.</title>
        <authorList>
            <person name="Sun Z."/>
            <person name="Harris H.M."/>
            <person name="McCann A."/>
            <person name="Guo C."/>
            <person name="Argimon S."/>
            <person name="Zhang W."/>
            <person name="Yang X."/>
            <person name="Jeffery I.B."/>
            <person name="Cooney J.C."/>
            <person name="Kagawa T.F."/>
            <person name="Liu W."/>
            <person name="Song Y."/>
            <person name="Salvetti E."/>
            <person name="Wrobel A."/>
            <person name="Rasinkangas P."/>
            <person name="Parkhill J."/>
            <person name="Rea M.C."/>
            <person name="O'Sullivan O."/>
            <person name="Ritari J."/>
            <person name="Douillard F.P."/>
            <person name="Paul Ross R."/>
            <person name="Yang R."/>
            <person name="Briner A.E."/>
            <person name="Felis G.E."/>
            <person name="de Vos W.M."/>
            <person name="Barrangou R."/>
            <person name="Klaenhammer T.R."/>
            <person name="Caufield P.W."/>
            <person name="Cui Y."/>
            <person name="Zhang H."/>
            <person name="O'Toole P.W."/>
        </authorList>
    </citation>
    <scope>NUCLEOTIDE SEQUENCE [LARGE SCALE GENOMIC DNA]</scope>
    <source>
        <strain evidence="2 3">JCM 17158</strain>
    </source>
</reference>
<dbReference type="STRING" id="1291734.FD02_GL000042"/>
<evidence type="ECO:0000313" key="3">
    <source>
        <dbReference type="Proteomes" id="UP000051804"/>
    </source>
</evidence>
<evidence type="ECO:0000313" key="2">
    <source>
        <dbReference type="EMBL" id="KRK70861.1"/>
    </source>
</evidence>
<keyword evidence="1" id="KW-1133">Transmembrane helix</keyword>
<organism evidence="2 3">
    <name type="scientific">Lacticaseibacillus nasuensis JCM 17158</name>
    <dbReference type="NCBI Taxonomy" id="1291734"/>
    <lineage>
        <taxon>Bacteria</taxon>
        <taxon>Bacillati</taxon>
        <taxon>Bacillota</taxon>
        <taxon>Bacilli</taxon>
        <taxon>Lactobacillales</taxon>
        <taxon>Lactobacillaceae</taxon>
        <taxon>Lacticaseibacillus</taxon>
    </lineage>
</organism>
<sequence>MLTALDILNRLLGYFNIQDKAKGKAFTIVAFLANFYLLYVAILNLRYAAYRLYGVLFLLLFLVLLYFIALNFVYYFTDKRAKFDISPKVEKLLGGNQAQLKAAEQQLAQDTAGGPASGLFDADKLLPTAVSIDPAQQRHLDDLVQALTKQGAMTLNYQGLDDRAVTRVAQKNKQPVPAMGAPVPVPYYTLRRTGDSLEVIGGLNALTTASLATVTRVGLMPVAAALADYELAAAQVVITGGESKVPGRHGVITRQEPYSLSVQLAYSPRKSVSGRQ</sequence>
<feature type="transmembrane region" description="Helical" evidence="1">
    <location>
        <begin position="25"/>
        <end position="47"/>
    </location>
</feature>
<dbReference type="Pfam" id="PF20386">
    <property type="entry name" value="DUF6681"/>
    <property type="match status" value="1"/>
</dbReference>
<name>A0A0R1JHV6_9LACO</name>
<dbReference type="OrthoDB" id="2192445at2"/>
<dbReference type="AlphaFoldDB" id="A0A0R1JHV6"/>
<gene>
    <name evidence="2" type="ORF">FD02_GL000042</name>
</gene>